<comment type="subcellular location">
    <subcellularLocation>
        <location evidence="1">Membrane</location>
        <topology evidence="1">Multi-pass membrane protein</topology>
    </subcellularLocation>
</comment>
<evidence type="ECO:0000256" key="2">
    <source>
        <dbReference type="ARBA" id="ARBA00022692"/>
    </source>
</evidence>
<dbReference type="Proteomes" id="UP000696280">
    <property type="component" value="Unassembled WGS sequence"/>
</dbReference>
<feature type="transmembrane region" description="Helical" evidence="5">
    <location>
        <begin position="386"/>
        <end position="404"/>
    </location>
</feature>
<dbReference type="FunFam" id="1.20.1250.20:FF:000196">
    <property type="entry name" value="MFS toxin efflux pump (AflT)"/>
    <property type="match status" value="1"/>
</dbReference>
<sequence length="560" mass="60370">MDTSTNVTRDITKIGMMESNETTINTTDTKPISTNTQVDGDEPKYLGKWESRKHFLSALNSHKLTLTLQDNTIVATSTITISNEFHALTDIGWYGSAYRLTTCSTQFFYGKLYEQFRVKWVLVLAVAILELGSVVSAAAPTSTAFIIGRAISGCGASGIVTGVFIAIAHAVPLHLRPIYNSTVGALECIASIVGPVIGGALTTYVSWRWCFWLNLPVGGFTIVVLIFFFKNSPNQKITEGSIASKLKQLNFLHLIVFSGSIVCLLLALERGGTIDSWSSGRIIALLVVSGVSFAVFVALETLRRESAVIPRSILTNKTVGLCVLYAFCASAAFNLTDYFLPLWFQAIKEVSAAKSGQMLLPSIISLSVAAISSGFILSAIGYYTPLMLLGSTMMGIGFGFLTSFTPNTGSSAWIGWQVMYGIGMGLAIPQPWSAIQTALAVEDIPAGMTAIAFAISTGAAIFISISQNIFTNLLRQGLSKIPDLDVDRIVKQGATNFLATVPMSERSLVIVVYNFAVTRTFWTCVAVVCLGVIAALVMDWNSVKQPVKDIDAEKEQGEKV</sequence>
<dbReference type="PROSITE" id="PS50850">
    <property type="entry name" value="MFS"/>
    <property type="match status" value="1"/>
</dbReference>
<keyword evidence="2 5" id="KW-0812">Transmembrane</keyword>
<dbReference type="PANTHER" id="PTHR23501:SF199">
    <property type="entry name" value="MFS EFFLUX TRANSPORTER INPD-RELATED"/>
    <property type="match status" value="1"/>
</dbReference>
<keyword evidence="4 5" id="KW-0472">Membrane</keyword>
<accession>A0A9N9KYZ1</accession>
<feature type="transmembrane region" description="Helical" evidence="5">
    <location>
        <begin position="520"/>
        <end position="538"/>
    </location>
</feature>
<proteinExistence type="predicted"/>
<dbReference type="GO" id="GO:0022857">
    <property type="term" value="F:transmembrane transporter activity"/>
    <property type="evidence" value="ECO:0007669"/>
    <property type="project" value="InterPro"/>
</dbReference>
<feature type="transmembrane region" description="Helical" evidence="5">
    <location>
        <begin position="249"/>
        <end position="268"/>
    </location>
</feature>
<feature type="transmembrane region" description="Helical" evidence="5">
    <location>
        <begin position="145"/>
        <end position="171"/>
    </location>
</feature>
<feature type="transmembrane region" description="Helical" evidence="5">
    <location>
        <begin position="211"/>
        <end position="229"/>
    </location>
</feature>
<feature type="transmembrane region" description="Helical" evidence="5">
    <location>
        <begin position="359"/>
        <end position="379"/>
    </location>
</feature>
<gene>
    <name evidence="7" type="ORF">HYFRA_00003812</name>
</gene>
<feature type="transmembrane region" description="Helical" evidence="5">
    <location>
        <begin position="280"/>
        <end position="299"/>
    </location>
</feature>
<reference evidence="7" key="1">
    <citation type="submission" date="2021-07" db="EMBL/GenBank/DDBJ databases">
        <authorList>
            <person name="Durling M."/>
        </authorList>
    </citation>
    <scope>NUCLEOTIDE SEQUENCE</scope>
</reference>
<dbReference type="PANTHER" id="PTHR23501">
    <property type="entry name" value="MAJOR FACILITATOR SUPERFAMILY"/>
    <property type="match status" value="1"/>
</dbReference>
<dbReference type="Gene3D" id="1.20.1250.20">
    <property type="entry name" value="MFS general substrate transporter like domains"/>
    <property type="match status" value="2"/>
</dbReference>
<dbReference type="AlphaFoldDB" id="A0A9N9KYZ1"/>
<comment type="caution">
    <text evidence="7">The sequence shown here is derived from an EMBL/GenBank/DDBJ whole genome shotgun (WGS) entry which is preliminary data.</text>
</comment>
<dbReference type="InterPro" id="IPR020846">
    <property type="entry name" value="MFS_dom"/>
</dbReference>
<feature type="transmembrane region" description="Helical" evidence="5">
    <location>
        <begin position="120"/>
        <end position="139"/>
    </location>
</feature>
<keyword evidence="8" id="KW-1185">Reference proteome</keyword>
<evidence type="ECO:0000256" key="3">
    <source>
        <dbReference type="ARBA" id="ARBA00022989"/>
    </source>
</evidence>
<dbReference type="InterPro" id="IPR036259">
    <property type="entry name" value="MFS_trans_sf"/>
</dbReference>
<dbReference type="InterPro" id="IPR011701">
    <property type="entry name" value="MFS"/>
</dbReference>
<evidence type="ECO:0000256" key="4">
    <source>
        <dbReference type="ARBA" id="ARBA00023136"/>
    </source>
</evidence>
<dbReference type="CDD" id="cd17502">
    <property type="entry name" value="MFS_Azr1_MDR_like"/>
    <property type="match status" value="1"/>
</dbReference>
<evidence type="ECO:0000313" key="8">
    <source>
        <dbReference type="Proteomes" id="UP000696280"/>
    </source>
</evidence>
<protein>
    <recommendedName>
        <fullName evidence="6">Major facilitator superfamily (MFS) profile domain-containing protein</fullName>
    </recommendedName>
</protein>
<name>A0A9N9KYZ1_9HELO</name>
<evidence type="ECO:0000256" key="5">
    <source>
        <dbReference type="SAM" id="Phobius"/>
    </source>
</evidence>
<keyword evidence="3 5" id="KW-1133">Transmembrane helix</keyword>
<dbReference type="OrthoDB" id="10021397at2759"/>
<dbReference type="Pfam" id="PF07690">
    <property type="entry name" value="MFS_1"/>
    <property type="match status" value="1"/>
</dbReference>
<dbReference type="GO" id="GO:0005886">
    <property type="term" value="C:plasma membrane"/>
    <property type="evidence" value="ECO:0007669"/>
    <property type="project" value="TreeGrafter"/>
</dbReference>
<organism evidence="7 8">
    <name type="scientific">Hymenoscyphus fraxineus</name>
    <dbReference type="NCBI Taxonomy" id="746836"/>
    <lineage>
        <taxon>Eukaryota</taxon>
        <taxon>Fungi</taxon>
        <taxon>Dikarya</taxon>
        <taxon>Ascomycota</taxon>
        <taxon>Pezizomycotina</taxon>
        <taxon>Leotiomycetes</taxon>
        <taxon>Helotiales</taxon>
        <taxon>Helotiaceae</taxon>
        <taxon>Hymenoscyphus</taxon>
    </lineage>
</organism>
<evidence type="ECO:0000256" key="1">
    <source>
        <dbReference type="ARBA" id="ARBA00004141"/>
    </source>
</evidence>
<feature type="transmembrane region" description="Helical" evidence="5">
    <location>
        <begin position="450"/>
        <end position="470"/>
    </location>
</feature>
<feature type="transmembrane region" description="Helical" evidence="5">
    <location>
        <begin position="319"/>
        <end position="339"/>
    </location>
</feature>
<dbReference type="EMBL" id="CAJVRL010000070">
    <property type="protein sequence ID" value="CAG8956429.1"/>
    <property type="molecule type" value="Genomic_DNA"/>
</dbReference>
<feature type="domain" description="Major facilitator superfamily (MFS) profile" evidence="6">
    <location>
        <begin position="56"/>
        <end position="543"/>
    </location>
</feature>
<evidence type="ECO:0000313" key="7">
    <source>
        <dbReference type="EMBL" id="CAG8956429.1"/>
    </source>
</evidence>
<evidence type="ECO:0000259" key="6">
    <source>
        <dbReference type="PROSITE" id="PS50850"/>
    </source>
</evidence>
<dbReference type="SUPFAM" id="SSF103473">
    <property type="entry name" value="MFS general substrate transporter"/>
    <property type="match status" value="1"/>
</dbReference>
<feature type="transmembrane region" description="Helical" evidence="5">
    <location>
        <begin position="183"/>
        <end position="205"/>
    </location>
</feature>